<feature type="domain" description="Thioredoxin" evidence="1">
    <location>
        <begin position="25"/>
        <end position="109"/>
    </location>
</feature>
<dbReference type="InterPro" id="IPR013766">
    <property type="entry name" value="Thioredoxin_domain"/>
</dbReference>
<evidence type="ECO:0000259" key="1">
    <source>
        <dbReference type="Pfam" id="PF00085"/>
    </source>
</evidence>
<reference evidence="2" key="1">
    <citation type="submission" date="2020-06" db="EMBL/GenBank/DDBJ databases">
        <authorList>
            <person name="Link T."/>
            <person name="Ehrmann M."/>
        </authorList>
    </citation>
    <scope>NUCLEOTIDE SEQUENCE</scope>
    <source>
        <strain evidence="2">TMW 2.2257</strain>
    </source>
</reference>
<dbReference type="PROSITE" id="PS00194">
    <property type="entry name" value="THIOREDOXIN_1"/>
    <property type="match status" value="1"/>
</dbReference>
<dbReference type="CDD" id="cd02947">
    <property type="entry name" value="TRX_family"/>
    <property type="match status" value="1"/>
</dbReference>
<reference evidence="2" key="2">
    <citation type="journal article" date="2021" name="BMC Microbiol.">
        <title>The diversity among the species Tetragenococcus halophilus including new isolates from a lupine seed fermentation.</title>
        <authorList>
            <person name="Link T."/>
            <person name="Vogel R.F."/>
            <person name="Ehrmann M.A."/>
        </authorList>
    </citation>
    <scope>NUCLEOTIDE SEQUENCE</scope>
    <source>
        <strain evidence="2">TMW 2.2257</strain>
    </source>
</reference>
<gene>
    <name evidence="2" type="ORF">HXW75_09840</name>
</gene>
<sequence>MVVVAISTFITHMYVNNVEKQRESVQISKETNKVLFFYKDTCPSCQEIFHQVYWLNKKNDNILFINMNQPNNEKYIAEYQLQEVPTFITNDDRYTGTDKEEIKKIVGENNETKIN</sequence>
<name>A0AB35HRG5_TETHA</name>
<dbReference type="Pfam" id="PF00085">
    <property type="entry name" value="Thioredoxin"/>
    <property type="match status" value="1"/>
</dbReference>
<dbReference type="InterPro" id="IPR036249">
    <property type="entry name" value="Thioredoxin-like_sf"/>
</dbReference>
<evidence type="ECO:0000313" key="2">
    <source>
        <dbReference type="EMBL" id="MCO8298772.1"/>
    </source>
</evidence>
<evidence type="ECO:0000313" key="3">
    <source>
        <dbReference type="Proteomes" id="UP001057280"/>
    </source>
</evidence>
<protein>
    <submittedName>
        <fullName evidence="2">Thioredoxin family protein</fullName>
    </submittedName>
</protein>
<dbReference type="SUPFAM" id="SSF52833">
    <property type="entry name" value="Thioredoxin-like"/>
    <property type="match status" value="1"/>
</dbReference>
<dbReference type="Proteomes" id="UP001057280">
    <property type="component" value="Unassembled WGS sequence"/>
</dbReference>
<dbReference type="Gene3D" id="3.40.30.10">
    <property type="entry name" value="Glutaredoxin"/>
    <property type="match status" value="1"/>
</dbReference>
<proteinExistence type="predicted"/>
<dbReference type="InterPro" id="IPR017937">
    <property type="entry name" value="Thioredoxin_CS"/>
</dbReference>
<organism evidence="2 3">
    <name type="scientific">Tetragenococcus halophilus</name>
    <name type="common">Pediococcus halophilus</name>
    <dbReference type="NCBI Taxonomy" id="51669"/>
    <lineage>
        <taxon>Bacteria</taxon>
        <taxon>Bacillati</taxon>
        <taxon>Bacillota</taxon>
        <taxon>Bacilli</taxon>
        <taxon>Lactobacillales</taxon>
        <taxon>Enterococcaceae</taxon>
        <taxon>Tetragenococcus</taxon>
    </lineage>
</organism>
<accession>A0AB35HRG5</accession>
<dbReference type="EMBL" id="JACACB010000032">
    <property type="protein sequence ID" value="MCO8298772.1"/>
    <property type="molecule type" value="Genomic_DNA"/>
</dbReference>
<dbReference type="AlphaFoldDB" id="A0AB35HRG5"/>
<comment type="caution">
    <text evidence="2">The sequence shown here is derived from an EMBL/GenBank/DDBJ whole genome shotgun (WGS) entry which is preliminary data.</text>
</comment>